<comment type="caution">
    <text evidence="1">The sequence shown here is derived from an EMBL/GenBank/DDBJ whole genome shotgun (WGS) entry which is preliminary data.</text>
</comment>
<evidence type="ECO:0000313" key="1">
    <source>
        <dbReference type="EMBL" id="KJK33664.1"/>
    </source>
</evidence>
<organism evidence="1 2">
    <name type="scientific">Lentzea aerocolonigenes</name>
    <name type="common">Lechevalieria aerocolonigenes</name>
    <name type="synonym">Saccharothrix aerocolonigenes</name>
    <dbReference type="NCBI Taxonomy" id="68170"/>
    <lineage>
        <taxon>Bacteria</taxon>
        <taxon>Bacillati</taxon>
        <taxon>Actinomycetota</taxon>
        <taxon>Actinomycetes</taxon>
        <taxon>Pseudonocardiales</taxon>
        <taxon>Pseudonocardiaceae</taxon>
        <taxon>Lentzea</taxon>
    </lineage>
</organism>
<sequence>MSVPDPLRVDFQLLDRQIVDLDGYLVGKADDVEFGTTEDGRPFVAAILVGHHALGRRIGGVLGRWMAAVARRLHTTGDPQPLRIPFERVAEIGSAIRLDVRHELLDTPALELWLRDNVIGRIPGATDAGE</sequence>
<name>A0A0F0GBX8_LENAE</name>
<protein>
    <submittedName>
        <fullName evidence="1">Uncharacterized protein</fullName>
    </submittedName>
</protein>
<reference evidence="1 2" key="1">
    <citation type="submission" date="2015-02" db="EMBL/GenBank/DDBJ databases">
        <authorList>
            <person name="Ju K.-S."/>
            <person name="Doroghazi J.R."/>
            <person name="Metcalf W."/>
        </authorList>
    </citation>
    <scope>NUCLEOTIDE SEQUENCE [LARGE SCALE GENOMIC DNA]</scope>
    <source>
        <strain evidence="1 2">NRRL B-16140</strain>
    </source>
</reference>
<dbReference type="OrthoDB" id="9804685at2"/>
<keyword evidence="2" id="KW-1185">Reference proteome</keyword>
<accession>A0A0F0GBX8</accession>
<proteinExistence type="predicted"/>
<dbReference type="RefSeq" id="WP_045318022.1">
    <property type="nucleotide sequence ID" value="NZ_JYJG01000510.1"/>
</dbReference>
<dbReference type="EMBL" id="JYJG01000510">
    <property type="protein sequence ID" value="KJK33664.1"/>
    <property type="molecule type" value="Genomic_DNA"/>
</dbReference>
<dbReference type="STRING" id="68170.GCA_000974445_08653"/>
<dbReference type="Proteomes" id="UP000033393">
    <property type="component" value="Unassembled WGS sequence"/>
</dbReference>
<dbReference type="PATRIC" id="fig|68170.10.peg.2366"/>
<evidence type="ECO:0000313" key="2">
    <source>
        <dbReference type="Proteomes" id="UP000033393"/>
    </source>
</evidence>
<dbReference type="AlphaFoldDB" id="A0A0F0GBX8"/>
<gene>
    <name evidence="1" type="ORF">UK23_45225</name>
</gene>